<protein>
    <submittedName>
        <fullName evidence="3">Uncharacterized protein</fullName>
    </submittedName>
</protein>
<name>A0AAD6CQP5_9EURO</name>
<reference evidence="3 4" key="1">
    <citation type="journal article" date="2023" name="IMA Fungus">
        <title>Comparative genomic study of the Penicillium genus elucidates a diverse pangenome and 15 lateral gene transfer events.</title>
        <authorList>
            <person name="Petersen C."/>
            <person name="Sorensen T."/>
            <person name="Nielsen M.R."/>
            <person name="Sondergaard T.E."/>
            <person name="Sorensen J.L."/>
            <person name="Fitzpatrick D.A."/>
            <person name="Frisvad J.C."/>
            <person name="Nielsen K.L."/>
        </authorList>
    </citation>
    <scope>NUCLEOTIDE SEQUENCE [LARGE SCALE GENOMIC DNA]</scope>
    <source>
        <strain evidence="3 4">IBT 35679</strain>
    </source>
</reference>
<organism evidence="3 4">
    <name type="scientific">Penicillium frequentans</name>
    <dbReference type="NCBI Taxonomy" id="3151616"/>
    <lineage>
        <taxon>Eukaryota</taxon>
        <taxon>Fungi</taxon>
        <taxon>Dikarya</taxon>
        <taxon>Ascomycota</taxon>
        <taxon>Pezizomycotina</taxon>
        <taxon>Eurotiomycetes</taxon>
        <taxon>Eurotiomycetidae</taxon>
        <taxon>Eurotiales</taxon>
        <taxon>Aspergillaceae</taxon>
        <taxon>Penicillium</taxon>
    </lineage>
</organism>
<feature type="region of interest" description="Disordered" evidence="1">
    <location>
        <begin position="1"/>
        <end position="27"/>
    </location>
</feature>
<sequence length="141" mass="15828">MAPVPVEDPGMSMELPDIPGVSLEDRDNEDTKLSLEARTFNEENIAKRSPSISLNNLISRSDSTSTSTSTVKYGQGTIDPHSIKMQGLLALFAIIGAAFVLGGIWFFFWAKNGGFHWRKTDWDDYKSTVLRRKRARRSHPQ</sequence>
<accession>A0AAD6CQP5</accession>
<feature type="compositionally biased region" description="Low complexity" evidence="1">
    <location>
        <begin position="59"/>
        <end position="70"/>
    </location>
</feature>
<keyword evidence="2" id="KW-0812">Transmembrane</keyword>
<comment type="caution">
    <text evidence="3">The sequence shown here is derived from an EMBL/GenBank/DDBJ whole genome shotgun (WGS) entry which is preliminary data.</text>
</comment>
<feature type="region of interest" description="Disordered" evidence="1">
    <location>
        <begin position="56"/>
        <end position="76"/>
    </location>
</feature>
<evidence type="ECO:0000313" key="3">
    <source>
        <dbReference type="EMBL" id="KAJ5533055.1"/>
    </source>
</evidence>
<gene>
    <name evidence="3" type="ORF">N7494_009607</name>
</gene>
<evidence type="ECO:0000313" key="4">
    <source>
        <dbReference type="Proteomes" id="UP001220324"/>
    </source>
</evidence>
<dbReference type="Proteomes" id="UP001220324">
    <property type="component" value="Unassembled WGS sequence"/>
</dbReference>
<evidence type="ECO:0000256" key="2">
    <source>
        <dbReference type="SAM" id="Phobius"/>
    </source>
</evidence>
<dbReference type="AlphaFoldDB" id="A0AAD6CQP5"/>
<keyword evidence="2" id="KW-0472">Membrane</keyword>
<feature type="transmembrane region" description="Helical" evidence="2">
    <location>
        <begin position="88"/>
        <end position="110"/>
    </location>
</feature>
<proteinExistence type="predicted"/>
<keyword evidence="4" id="KW-1185">Reference proteome</keyword>
<keyword evidence="2" id="KW-1133">Transmembrane helix</keyword>
<dbReference type="EMBL" id="JAQIZZ010000007">
    <property type="protein sequence ID" value="KAJ5533055.1"/>
    <property type="molecule type" value="Genomic_DNA"/>
</dbReference>
<evidence type="ECO:0000256" key="1">
    <source>
        <dbReference type="SAM" id="MobiDB-lite"/>
    </source>
</evidence>